<keyword evidence="4" id="KW-1185">Reference proteome</keyword>
<organism evidence="3 4">
    <name type="scientific">Nannochloropsis gaditana</name>
    <dbReference type="NCBI Taxonomy" id="72520"/>
    <lineage>
        <taxon>Eukaryota</taxon>
        <taxon>Sar</taxon>
        <taxon>Stramenopiles</taxon>
        <taxon>Ochrophyta</taxon>
        <taxon>Eustigmatophyceae</taxon>
        <taxon>Eustigmatales</taxon>
        <taxon>Monodopsidaceae</taxon>
        <taxon>Nannochloropsis</taxon>
    </lineage>
</organism>
<dbReference type="GO" id="GO:0003924">
    <property type="term" value="F:GTPase activity"/>
    <property type="evidence" value="ECO:0007669"/>
    <property type="project" value="InterPro"/>
</dbReference>
<name>W7TU44_9STRA</name>
<reference evidence="3 4" key="1">
    <citation type="journal article" date="2014" name="Mol. Plant">
        <title>Chromosome Scale Genome Assembly and Transcriptome Profiling of Nannochloropsis gaditana in Nitrogen Depletion.</title>
        <authorList>
            <person name="Corteggiani Carpinelli E."/>
            <person name="Telatin A."/>
            <person name="Vitulo N."/>
            <person name="Forcato C."/>
            <person name="D'Angelo M."/>
            <person name="Schiavon R."/>
            <person name="Vezzi A."/>
            <person name="Giacometti G.M."/>
            <person name="Morosinotto T."/>
            <person name="Valle G."/>
        </authorList>
    </citation>
    <scope>NUCLEOTIDE SEQUENCE [LARGE SCALE GENOMIC DNA]</scope>
    <source>
        <strain evidence="3 4">B-31</strain>
    </source>
</reference>
<dbReference type="PANTHER" id="PTHR11702">
    <property type="entry name" value="DEVELOPMENTALLY REGULATED GTP-BINDING PROTEIN-RELATED"/>
    <property type="match status" value="1"/>
</dbReference>
<dbReference type="EMBL" id="AZIL01001426">
    <property type="protein sequence ID" value="EWM23849.1"/>
    <property type="molecule type" value="Genomic_DNA"/>
</dbReference>
<evidence type="ECO:0000313" key="4">
    <source>
        <dbReference type="Proteomes" id="UP000019335"/>
    </source>
</evidence>
<feature type="domain" description="Obg" evidence="2">
    <location>
        <begin position="139"/>
        <end position="239"/>
    </location>
</feature>
<accession>W7TU44</accession>
<feature type="non-terminal residue" evidence="3">
    <location>
        <position position="239"/>
    </location>
</feature>
<proteinExistence type="predicted"/>
<dbReference type="PROSITE" id="PS51883">
    <property type="entry name" value="OBG"/>
    <property type="match status" value="1"/>
</dbReference>
<dbReference type="AlphaFoldDB" id="W7TU44"/>
<dbReference type="InterPro" id="IPR036726">
    <property type="entry name" value="GTP1_OBG_dom_sf"/>
</dbReference>
<sequence>MEGLRGPALSTGRKSVDCRHTPSILDLFSVLVHRGQGLLRSALACPSVRRLRLSPLPSFLSMAILLQLAHASTTCIPVNAARASSPCCFILPRPFLSRIALRLPSLSPPASSHAHIRTNRRFSMVNEERLGLRNVDPEFAFFDQAQMYVRAGSGGAGAATFKLLNGRQKGMADGGSGGKGGDVVFICDRKINTLQAFRGRASFHAENGKDGDRQLKNGADGQGVEVKVPPLSLHSPSLP</sequence>
<protein>
    <submittedName>
        <fullName evidence="3">Gtp-binding protein obg</fullName>
    </submittedName>
</protein>
<dbReference type="InterPro" id="IPR045086">
    <property type="entry name" value="OBG_GTPase"/>
</dbReference>
<evidence type="ECO:0000256" key="1">
    <source>
        <dbReference type="SAM" id="MobiDB-lite"/>
    </source>
</evidence>
<dbReference type="GO" id="GO:0005525">
    <property type="term" value="F:GTP binding"/>
    <property type="evidence" value="ECO:0007669"/>
    <property type="project" value="InterPro"/>
</dbReference>
<feature type="region of interest" description="Disordered" evidence="1">
    <location>
        <begin position="204"/>
        <end position="239"/>
    </location>
</feature>
<comment type="caution">
    <text evidence="3">The sequence shown here is derived from an EMBL/GenBank/DDBJ whole genome shotgun (WGS) entry which is preliminary data.</text>
</comment>
<dbReference type="Proteomes" id="UP000019335">
    <property type="component" value="Chromosome 15"/>
</dbReference>
<dbReference type="PANTHER" id="PTHR11702:SF31">
    <property type="entry name" value="MITOCHONDRIAL RIBOSOME-ASSOCIATED GTPASE 2"/>
    <property type="match status" value="1"/>
</dbReference>
<feature type="compositionally biased region" description="Basic and acidic residues" evidence="1">
    <location>
        <begin position="206"/>
        <end position="215"/>
    </location>
</feature>
<dbReference type="GO" id="GO:0042254">
    <property type="term" value="P:ribosome biogenesis"/>
    <property type="evidence" value="ECO:0007669"/>
    <property type="project" value="UniProtKB-UniRule"/>
</dbReference>
<evidence type="ECO:0000259" key="2">
    <source>
        <dbReference type="PROSITE" id="PS51883"/>
    </source>
</evidence>
<dbReference type="InterPro" id="IPR006169">
    <property type="entry name" value="GTP1_OBG_dom"/>
</dbReference>
<feature type="compositionally biased region" description="Low complexity" evidence="1">
    <location>
        <begin position="229"/>
        <end position="239"/>
    </location>
</feature>
<evidence type="ECO:0000313" key="3">
    <source>
        <dbReference type="EMBL" id="EWM23849.1"/>
    </source>
</evidence>
<dbReference type="Gene3D" id="2.70.210.12">
    <property type="entry name" value="GTP1/OBG domain"/>
    <property type="match status" value="1"/>
</dbReference>
<dbReference type="SUPFAM" id="SSF82051">
    <property type="entry name" value="Obg GTP-binding protein N-terminal domain"/>
    <property type="match status" value="1"/>
</dbReference>
<gene>
    <name evidence="3" type="primary">PObg2</name>
    <name evidence="3" type="ORF">Naga_100865g3</name>
</gene>
<dbReference type="GO" id="GO:0005739">
    <property type="term" value="C:mitochondrion"/>
    <property type="evidence" value="ECO:0007669"/>
    <property type="project" value="TreeGrafter"/>
</dbReference>
<dbReference type="Pfam" id="PF01018">
    <property type="entry name" value="GTP1_OBG"/>
    <property type="match status" value="1"/>
</dbReference>